<sequence>MWFIAVPSRFRFILQLPRSTQCLSRPRSSSRLLDLALLMRLYLTSLGFVTERWLDMTRLKFVTAPALLHPLLVPTPLPPPPGGVSQSPPESSQLVFVMITVVIVVLMIFVVVVVVLWLSLASSELSDEMHFSVRFLNLSRFSVTASA</sequence>
<organism evidence="2">
    <name type="scientific">Culex pipiens</name>
    <name type="common">House mosquito</name>
    <dbReference type="NCBI Taxonomy" id="7175"/>
    <lineage>
        <taxon>Eukaryota</taxon>
        <taxon>Metazoa</taxon>
        <taxon>Ecdysozoa</taxon>
        <taxon>Arthropoda</taxon>
        <taxon>Hexapoda</taxon>
        <taxon>Insecta</taxon>
        <taxon>Pterygota</taxon>
        <taxon>Neoptera</taxon>
        <taxon>Endopterygota</taxon>
        <taxon>Diptera</taxon>
        <taxon>Nematocera</taxon>
        <taxon>Culicoidea</taxon>
        <taxon>Culicidae</taxon>
        <taxon>Culicinae</taxon>
        <taxon>Culicini</taxon>
        <taxon>Culex</taxon>
        <taxon>Culex</taxon>
    </lineage>
</organism>
<name>A0A8D8KLL2_CULPI</name>
<keyword evidence="1" id="KW-0472">Membrane</keyword>
<accession>A0A8D8KLL2</accession>
<dbReference type="EMBL" id="HBUE01324108">
    <property type="protein sequence ID" value="CAG6589857.1"/>
    <property type="molecule type" value="Transcribed_RNA"/>
</dbReference>
<dbReference type="EMBL" id="HBUE01217552">
    <property type="protein sequence ID" value="CAG6537851.1"/>
    <property type="molecule type" value="Transcribed_RNA"/>
</dbReference>
<keyword evidence="1" id="KW-0812">Transmembrane</keyword>
<feature type="transmembrane region" description="Helical" evidence="1">
    <location>
        <begin position="94"/>
        <end position="120"/>
    </location>
</feature>
<proteinExistence type="predicted"/>
<protein>
    <submittedName>
        <fullName evidence="2">(northern house mosquito) hypothetical protein</fullName>
    </submittedName>
</protein>
<dbReference type="AlphaFoldDB" id="A0A8D8KLL2"/>
<keyword evidence="1" id="KW-1133">Transmembrane helix</keyword>
<reference evidence="2" key="1">
    <citation type="submission" date="2021-05" db="EMBL/GenBank/DDBJ databases">
        <authorList>
            <person name="Alioto T."/>
            <person name="Alioto T."/>
            <person name="Gomez Garrido J."/>
        </authorList>
    </citation>
    <scope>NUCLEOTIDE SEQUENCE</scope>
</reference>
<dbReference type="EMBL" id="HBUE01324112">
    <property type="protein sequence ID" value="CAG6589862.1"/>
    <property type="molecule type" value="Transcribed_RNA"/>
</dbReference>
<dbReference type="EMBL" id="HBUE01051861">
    <property type="protein sequence ID" value="CAG6464812.1"/>
    <property type="molecule type" value="Transcribed_RNA"/>
</dbReference>
<evidence type="ECO:0000313" key="2">
    <source>
        <dbReference type="EMBL" id="CAG6589862.1"/>
    </source>
</evidence>
<dbReference type="EMBL" id="HBUE01217548">
    <property type="protein sequence ID" value="CAG6537846.1"/>
    <property type="molecule type" value="Transcribed_RNA"/>
</dbReference>
<dbReference type="EMBL" id="HBUE01051862">
    <property type="protein sequence ID" value="CAG6464815.1"/>
    <property type="molecule type" value="Transcribed_RNA"/>
</dbReference>
<evidence type="ECO:0000256" key="1">
    <source>
        <dbReference type="SAM" id="Phobius"/>
    </source>
</evidence>